<dbReference type="STRING" id="398512.Bccel_0078"/>
<gene>
    <name evidence="1" type="ORF">Bccel_0078</name>
</gene>
<dbReference type="OrthoDB" id="10000457at2"/>
<name>A0A0L6JG41_9FIRM</name>
<dbReference type="Proteomes" id="UP000036923">
    <property type="component" value="Unassembled WGS sequence"/>
</dbReference>
<comment type="caution">
    <text evidence="1">The sequence shown here is derived from an EMBL/GenBank/DDBJ whole genome shotgun (WGS) entry which is preliminary data.</text>
</comment>
<protein>
    <recommendedName>
        <fullName evidence="3">Holliday junction resolvase</fullName>
    </recommendedName>
</protein>
<evidence type="ECO:0000313" key="2">
    <source>
        <dbReference type="Proteomes" id="UP000036923"/>
    </source>
</evidence>
<dbReference type="AlphaFoldDB" id="A0A0L6JG41"/>
<organism evidence="1 2">
    <name type="scientific">Pseudobacteroides cellulosolvens ATCC 35603 = DSM 2933</name>
    <dbReference type="NCBI Taxonomy" id="398512"/>
    <lineage>
        <taxon>Bacteria</taxon>
        <taxon>Bacillati</taxon>
        <taxon>Bacillota</taxon>
        <taxon>Clostridia</taxon>
        <taxon>Eubacteriales</taxon>
        <taxon>Oscillospiraceae</taxon>
        <taxon>Pseudobacteroides</taxon>
    </lineage>
</organism>
<dbReference type="RefSeq" id="WP_036939376.1">
    <property type="nucleotide sequence ID" value="NZ_JQKC01000009.1"/>
</dbReference>
<sequence>MSFSQKDKQERGAKGEADITASLKKANLWNHKFINAGYGTVFDKLVIPPGGGYALEIKVREKPNIAYNKGSITLNERKGLTKFMNQVGQDHAFILGIWKTKEFERAFLIPWYMVKDEVCSGIRGSINMLDYPEVYKKDGVWDLYWFAKTKEA</sequence>
<dbReference type="EMBL" id="LGTC01000001">
    <property type="protein sequence ID" value="KNY24821.1"/>
    <property type="molecule type" value="Genomic_DNA"/>
</dbReference>
<keyword evidence="2" id="KW-1185">Reference proteome</keyword>
<proteinExistence type="predicted"/>
<evidence type="ECO:0000313" key="1">
    <source>
        <dbReference type="EMBL" id="KNY24821.1"/>
    </source>
</evidence>
<evidence type="ECO:0008006" key="3">
    <source>
        <dbReference type="Google" id="ProtNLM"/>
    </source>
</evidence>
<reference evidence="2" key="1">
    <citation type="submission" date="2015-07" db="EMBL/GenBank/DDBJ databases">
        <title>Near-Complete Genome Sequence of the Cellulolytic Bacterium Bacteroides (Pseudobacteroides) cellulosolvens ATCC 35603.</title>
        <authorList>
            <person name="Dassa B."/>
            <person name="Utturkar S.M."/>
            <person name="Klingeman D.M."/>
            <person name="Hurt R.A."/>
            <person name="Keller M."/>
            <person name="Xu J."/>
            <person name="Reddy Y.H.K."/>
            <person name="Borovok I."/>
            <person name="Grinberg I.R."/>
            <person name="Lamed R."/>
            <person name="Zhivin O."/>
            <person name="Bayer E.A."/>
            <person name="Brown S.D."/>
        </authorList>
    </citation>
    <scope>NUCLEOTIDE SEQUENCE [LARGE SCALE GENOMIC DNA]</scope>
    <source>
        <strain evidence="2">DSM 2933</strain>
    </source>
</reference>
<accession>A0A0L6JG41</accession>